<evidence type="ECO:0000256" key="5">
    <source>
        <dbReference type="ARBA" id="ARBA00022795"/>
    </source>
</evidence>
<keyword evidence="5" id="KW-1005">Bacterial flagellum biogenesis</keyword>
<dbReference type="GO" id="GO:0044781">
    <property type="term" value="P:bacterial-type flagellum organization"/>
    <property type="evidence" value="ECO:0007669"/>
    <property type="project" value="UniProtKB-KW"/>
</dbReference>
<evidence type="ECO:0000259" key="9">
    <source>
        <dbReference type="Pfam" id="PF02108"/>
    </source>
</evidence>
<feature type="region of interest" description="Disordered" evidence="8">
    <location>
        <begin position="273"/>
        <end position="293"/>
    </location>
</feature>
<keyword evidence="6" id="KW-0653">Protein transport</keyword>
<dbReference type="PATRIC" id="fig|862908.3.peg.2799"/>
<dbReference type="eggNOG" id="COG1317">
    <property type="taxonomic scope" value="Bacteria"/>
</dbReference>
<dbReference type="InterPro" id="IPR018035">
    <property type="entry name" value="Flagellar_FliH/T3SS_HrpE"/>
</dbReference>
<dbReference type="PANTHER" id="PTHR34982:SF1">
    <property type="entry name" value="FLAGELLAR ASSEMBLY PROTEIN FLIH"/>
    <property type="match status" value="1"/>
</dbReference>
<dbReference type="EMBL" id="FQ312005">
    <property type="protein sequence ID" value="CBW27697.1"/>
    <property type="molecule type" value="Genomic_DNA"/>
</dbReference>
<evidence type="ECO:0000256" key="6">
    <source>
        <dbReference type="ARBA" id="ARBA00022927"/>
    </source>
</evidence>
<keyword evidence="7" id="KW-1006">Bacterial flagellum protein export</keyword>
<dbReference type="Pfam" id="PF02108">
    <property type="entry name" value="FliH"/>
    <property type="match status" value="1"/>
</dbReference>
<evidence type="ECO:0000256" key="8">
    <source>
        <dbReference type="SAM" id="MobiDB-lite"/>
    </source>
</evidence>
<dbReference type="STRING" id="862908.BMS_2927"/>
<dbReference type="AlphaFoldDB" id="E1WYQ7"/>
<organism evidence="10 11">
    <name type="scientific">Halobacteriovorax marinus (strain ATCC BAA-682 / DSM 15412 / SJ)</name>
    <name type="common">Bacteriovorax marinus</name>
    <dbReference type="NCBI Taxonomy" id="862908"/>
    <lineage>
        <taxon>Bacteria</taxon>
        <taxon>Pseudomonadati</taxon>
        <taxon>Bdellovibrionota</taxon>
        <taxon>Bacteriovoracia</taxon>
        <taxon>Bacteriovoracales</taxon>
        <taxon>Halobacteriovoraceae</taxon>
        <taxon>Halobacteriovorax</taxon>
    </lineage>
</organism>
<dbReference type="GO" id="GO:0005829">
    <property type="term" value="C:cytosol"/>
    <property type="evidence" value="ECO:0007669"/>
    <property type="project" value="TreeGrafter"/>
</dbReference>
<keyword evidence="10" id="KW-0282">Flagellum</keyword>
<evidence type="ECO:0000256" key="3">
    <source>
        <dbReference type="ARBA" id="ARBA00016507"/>
    </source>
</evidence>
<dbReference type="RefSeq" id="WP_014245471.1">
    <property type="nucleotide sequence ID" value="NC_016620.1"/>
</dbReference>
<comment type="function">
    <text evidence="1">Needed for flagellar regrowth and assembly.</text>
</comment>
<dbReference type="OrthoDB" id="5291798at2"/>
<name>E1WYQ7_HALMS</name>
<dbReference type="InterPro" id="IPR051472">
    <property type="entry name" value="T3SS_Stator/FliH"/>
</dbReference>
<evidence type="ECO:0000313" key="10">
    <source>
        <dbReference type="EMBL" id="CBW27697.1"/>
    </source>
</evidence>
<keyword evidence="10" id="KW-0966">Cell projection</keyword>
<sequence>MSNDKNNLFGDVQDYEFQSFSSTSLSNGDVSNFEFKEISELAPSRTQEHQKIIKIEREHAEKNDFKIAPIVKEHRGITKQVLKERELRIEQEVERRVQEIRQEAYNDGFNEGVANGREEVFSQNRAASEEKLQNLTNMIIEVLGTRPELLINQKKQVYSLVRVLTKWVILRELKDDGAYIENLLEKLIVEMQTKSNLLIHVDERSFEQMPEVLEIVQQKVGQLSNVRVEIDYDIEGPGIVLECDKGILNGTINQQLKSLDRLFESVGLDQEAPVDMNTVHESNSSDEGSSDSE</sequence>
<dbReference type="Proteomes" id="UP000008963">
    <property type="component" value="Chromosome"/>
</dbReference>
<comment type="similarity">
    <text evidence="2">Belongs to the FliH family.</text>
</comment>
<evidence type="ECO:0000256" key="1">
    <source>
        <dbReference type="ARBA" id="ARBA00003041"/>
    </source>
</evidence>
<keyword evidence="4" id="KW-0813">Transport</keyword>
<dbReference type="KEGG" id="bmx:BMS_2927"/>
<proteinExistence type="inferred from homology"/>
<dbReference type="PANTHER" id="PTHR34982">
    <property type="entry name" value="YOP PROTEINS TRANSLOCATION PROTEIN L"/>
    <property type="match status" value="1"/>
</dbReference>
<keyword evidence="11" id="KW-1185">Reference proteome</keyword>
<reference evidence="11" key="1">
    <citation type="journal article" date="2013" name="ISME J.">
        <title>A small predatory core genome in the divergent marine Bacteriovorax marinus SJ and the terrestrial Bdellovibrio bacteriovorus.</title>
        <authorList>
            <person name="Crossman L.C."/>
            <person name="Chen H."/>
            <person name="Cerdeno-Tarraga A.M."/>
            <person name="Brooks K."/>
            <person name="Quail M.A."/>
            <person name="Pineiro S.A."/>
            <person name="Hobley L."/>
            <person name="Sockett R.E."/>
            <person name="Bentley S.D."/>
            <person name="Parkhill J."/>
            <person name="Williams H.N."/>
            <person name="Stine O.C."/>
        </authorList>
    </citation>
    <scope>NUCLEOTIDE SEQUENCE [LARGE SCALE GENOMIC DNA]</scope>
    <source>
        <strain evidence="11">ATCC BAA-682 / DSM 15412 / SJ</strain>
    </source>
</reference>
<evidence type="ECO:0000256" key="7">
    <source>
        <dbReference type="ARBA" id="ARBA00023225"/>
    </source>
</evidence>
<protein>
    <recommendedName>
        <fullName evidence="3">Flagellar assembly protein FliH</fullName>
    </recommendedName>
</protein>
<dbReference type="HOGENOM" id="CLU_949187_0_0_7"/>
<dbReference type="GO" id="GO:0015031">
    <property type="term" value="P:protein transport"/>
    <property type="evidence" value="ECO:0007669"/>
    <property type="project" value="UniProtKB-KW"/>
</dbReference>
<feature type="domain" description="Flagellar assembly protein FliH/Type III secretion system HrpE" evidence="9">
    <location>
        <begin position="130"/>
        <end position="258"/>
    </location>
</feature>
<evidence type="ECO:0000256" key="4">
    <source>
        <dbReference type="ARBA" id="ARBA00022448"/>
    </source>
</evidence>
<gene>
    <name evidence="10" type="primary">fliH</name>
    <name evidence="10" type="ordered locus">BMS_2927</name>
</gene>
<evidence type="ECO:0000313" key="11">
    <source>
        <dbReference type="Proteomes" id="UP000008963"/>
    </source>
</evidence>
<evidence type="ECO:0000256" key="2">
    <source>
        <dbReference type="ARBA" id="ARBA00006602"/>
    </source>
</evidence>
<keyword evidence="10" id="KW-0969">Cilium</keyword>
<accession>E1WYQ7</accession>